<evidence type="ECO:0000256" key="4">
    <source>
        <dbReference type="ARBA" id="ARBA00022679"/>
    </source>
</evidence>
<evidence type="ECO:0000256" key="3">
    <source>
        <dbReference type="ARBA" id="ARBA00022603"/>
    </source>
</evidence>
<dbReference type="GO" id="GO:0009236">
    <property type="term" value="P:cobalamin biosynthetic process"/>
    <property type="evidence" value="ECO:0007669"/>
    <property type="project" value="UniProtKB-KW"/>
</dbReference>
<name>A0AA86JJA2_9CLOT</name>
<dbReference type="CDD" id="cd11644">
    <property type="entry name" value="Precorrin-6Y-MT"/>
    <property type="match status" value="1"/>
</dbReference>
<evidence type="ECO:0000313" key="7">
    <source>
        <dbReference type="EMBL" id="CAG9709232.1"/>
    </source>
</evidence>
<dbReference type="GO" id="GO:0032259">
    <property type="term" value="P:methylation"/>
    <property type="evidence" value="ECO:0007669"/>
    <property type="project" value="UniProtKB-KW"/>
</dbReference>
<keyword evidence="3 7" id="KW-0489">Methyltransferase</keyword>
<dbReference type="InterPro" id="IPR014777">
    <property type="entry name" value="4pyrrole_Mease_sub1"/>
</dbReference>
<dbReference type="GO" id="GO:0008276">
    <property type="term" value="F:protein methyltransferase activity"/>
    <property type="evidence" value="ECO:0007669"/>
    <property type="project" value="InterPro"/>
</dbReference>
<dbReference type="EC" id="2.1.1.-" evidence="7"/>
<accession>A0AA86JJA2</accession>
<dbReference type="InterPro" id="IPR050714">
    <property type="entry name" value="Cobalamin_biosynth_MTase"/>
</dbReference>
<evidence type="ECO:0000259" key="6">
    <source>
        <dbReference type="Pfam" id="PF00590"/>
    </source>
</evidence>
<keyword evidence="2" id="KW-0169">Cobalamin biosynthesis</keyword>
<dbReference type="PANTHER" id="PTHR43182">
    <property type="entry name" value="COBALT-PRECORRIN-6B C(15)-METHYLTRANSFERASE (DECARBOXYLATING)"/>
    <property type="match status" value="1"/>
</dbReference>
<keyword evidence="4 7" id="KW-0808">Transferase</keyword>
<comment type="pathway">
    <text evidence="1">Cofactor biosynthesis; adenosylcobalamin biosynthesis.</text>
</comment>
<protein>
    <submittedName>
        <fullName evidence="7">Cobalt-precorrin-6y C5-methyltransferase</fullName>
        <ecNumber evidence="7">2.1.1.-</ecNumber>
    </submittedName>
</protein>
<reference evidence="7" key="1">
    <citation type="submission" date="2021-10" db="EMBL/GenBank/DDBJ databases">
        <authorList>
            <person name="Mesa V."/>
        </authorList>
    </citation>
    <scope>NUCLEOTIDE SEQUENCE</scope>
    <source>
        <strain evidence="7">CC3_PB</strain>
    </source>
</reference>
<sequence length="208" mass="23781">MDGDKLIYIVGLGPGNTDYILKRATDILKEADYILGFERALKSLDFIYGEKVYMKKLSDLDKFIIDKSEYENKIICIVASGDPTFYGITNYIKNKTTMEFEIIPGISSFQYLTSKVKLPWNNAVLGSLHGRKDEFLKKVNENNMTIWLTDKENNPCELCKILHKNNVDCTVIIGENLSYDDEVISIGKPKEFINGNFEPLNIFIVIQE</sequence>
<evidence type="ECO:0000313" key="8">
    <source>
        <dbReference type="Proteomes" id="UP000789738"/>
    </source>
</evidence>
<dbReference type="Gene3D" id="3.40.1010.10">
    <property type="entry name" value="Cobalt-precorrin-4 Transmethylase, Domain 1"/>
    <property type="match status" value="1"/>
</dbReference>
<proteinExistence type="predicted"/>
<evidence type="ECO:0000256" key="2">
    <source>
        <dbReference type="ARBA" id="ARBA00022573"/>
    </source>
</evidence>
<comment type="caution">
    <text evidence="7">The sequence shown here is derived from an EMBL/GenBank/DDBJ whole genome shotgun (WGS) entry which is preliminary data.</text>
</comment>
<dbReference type="InterPro" id="IPR000878">
    <property type="entry name" value="4pyrrol_Mease"/>
</dbReference>
<evidence type="ECO:0000256" key="5">
    <source>
        <dbReference type="ARBA" id="ARBA00022691"/>
    </source>
</evidence>
<dbReference type="Proteomes" id="UP000789738">
    <property type="component" value="Unassembled WGS sequence"/>
</dbReference>
<feature type="domain" description="Tetrapyrrole methylase" evidence="6">
    <location>
        <begin position="7"/>
        <end position="188"/>
    </location>
</feature>
<dbReference type="PANTHER" id="PTHR43182:SF1">
    <property type="entry name" value="COBALT-PRECORRIN-7 C(5)-METHYLTRANSFERASE"/>
    <property type="match status" value="1"/>
</dbReference>
<dbReference type="Pfam" id="PF00590">
    <property type="entry name" value="TP_methylase"/>
    <property type="match status" value="1"/>
</dbReference>
<gene>
    <name evidence="7" type="ORF">CNEO_44081</name>
</gene>
<keyword evidence="5" id="KW-0949">S-adenosyl-L-methionine</keyword>
<dbReference type="EMBL" id="CAKJVE010000004">
    <property type="protein sequence ID" value="CAG9709232.1"/>
    <property type="molecule type" value="Genomic_DNA"/>
</dbReference>
<dbReference type="AlphaFoldDB" id="A0AA86JJA2"/>
<dbReference type="InterPro" id="IPR012818">
    <property type="entry name" value="CbiE"/>
</dbReference>
<evidence type="ECO:0000256" key="1">
    <source>
        <dbReference type="ARBA" id="ARBA00004953"/>
    </source>
</evidence>
<dbReference type="NCBIfam" id="TIGR02467">
    <property type="entry name" value="CbiE"/>
    <property type="match status" value="1"/>
</dbReference>
<dbReference type="InterPro" id="IPR035996">
    <property type="entry name" value="4pyrrol_Methylase_sf"/>
</dbReference>
<dbReference type="SUPFAM" id="SSF53790">
    <property type="entry name" value="Tetrapyrrole methylase"/>
    <property type="match status" value="1"/>
</dbReference>
<organism evidence="7 8">
    <name type="scientific">Clostridium neonatale</name>
    <dbReference type="NCBI Taxonomy" id="137838"/>
    <lineage>
        <taxon>Bacteria</taxon>
        <taxon>Bacillati</taxon>
        <taxon>Bacillota</taxon>
        <taxon>Clostridia</taxon>
        <taxon>Eubacteriales</taxon>
        <taxon>Clostridiaceae</taxon>
        <taxon>Clostridium</taxon>
    </lineage>
</organism>